<dbReference type="InterPro" id="IPR036614">
    <property type="entry name" value="RusA-like_sf"/>
</dbReference>
<dbReference type="EMBL" id="FXXC01000001">
    <property type="protein sequence ID" value="SMR91543.1"/>
    <property type="molecule type" value="Genomic_DNA"/>
</dbReference>
<dbReference type="Gene3D" id="3.30.1330.70">
    <property type="entry name" value="Holliday junction resolvase RusA"/>
    <property type="match status" value="1"/>
</dbReference>
<name>A0ABY1S688_CALBS</name>
<dbReference type="Proteomes" id="UP000196803">
    <property type="component" value="Unassembled WGS sequence"/>
</dbReference>
<gene>
    <name evidence="1" type="ORF">SAMN05216240_0521</name>
</gene>
<evidence type="ECO:0000313" key="2">
    <source>
        <dbReference type="Proteomes" id="UP000196803"/>
    </source>
</evidence>
<comment type="caution">
    <text evidence="1">The sequence shown here is derived from an EMBL/GenBank/DDBJ whole genome shotgun (WGS) entry which is preliminary data.</text>
</comment>
<reference evidence="1 2" key="1">
    <citation type="submission" date="2017-05" db="EMBL/GenBank/DDBJ databases">
        <authorList>
            <person name="Varghese N."/>
            <person name="Submissions S."/>
        </authorList>
    </citation>
    <scope>NUCLEOTIDE SEQUENCE [LARGE SCALE GENOMIC DNA]</scope>
    <source>
        <strain evidence="1 2">MACB1020</strain>
    </source>
</reference>
<organism evidence="1 2">
    <name type="scientific">Caldicellulosiruptor bescii</name>
    <name type="common">Anaerocellum thermophilum</name>
    <dbReference type="NCBI Taxonomy" id="31899"/>
    <lineage>
        <taxon>Bacteria</taxon>
        <taxon>Bacillati</taxon>
        <taxon>Bacillota</taxon>
        <taxon>Bacillota incertae sedis</taxon>
        <taxon>Caldicellulosiruptorales</taxon>
        <taxon>Caldicellulosiruptoraceae</taxon>
        <taxon>Caldicellulosiruptor</taxon>
    </lineage>
</organism>
<dbReference type="SUPFAM" id="SSF103084">
    <property type="entry name" value="Holliday junction resolvase RusA"/>
    <property type="match status" value="1"/>
</dbReference>
<protein>
    <submittedName>
        <fullName evidence="1">Uncharacterized protein</fullName>
    </submittedName>
</protein>
<sequence>MSNIPNDFIPLIEHLTKWTKELEFSVYQIRESLFEIQYKVKFYASIIEDIHNYKIDTTFLSDITEAKYEDDILIILIYDVPPVYKVATQSDTLKWKEMIYNALSKLPEKPYFEKAHIVFEFYVPHSVSIKADTDNRMMKTLIDALVISGIIPEDTMYHMSFSCFGFPIDNVYCKTLIKVTHPENIHKIITAKPNIEVANKIPVE</sequence>
<accession>A0ABY1S688</accession>
<proteinExistence type="predicted"/>
<dbReference type="RefSeq" id="WP_015908839.1">
    <property type="nucleotide sequence ID" value="NZ_FUZJ01000001.1"/>
</dbReference>
<keyword evidence="2" id="KW-1185">Reference proteome</keyword>
<dbReference type="GeneID" id="31773875"/>
<evidence type="ECO:0000313" key="1">
    <source>
        <dbReference type="EMBL" id="SMR91543.1"/>
    </source>
</evidence>